<name>A0A0W0EYG6_MONRR</name>
<evidence type="ECO:0000313" key="2">
    <source>
        <dbReference type="EMBL" id="KTB29117.1"/>
    </source>
</evidence>
<evidence type="ECO:0000256" key="1">
    <source>
        <dbReference type="SAM" id="Phobius"/>
    </source>
</evidence>
<sequence length="250" mass="28302">MIWESNQESFTPSNEAYMNTFMMKPASTLEQVQEQLNEVKDRPHRSSQAENALLSAAPSSLPRTCTLSKPVLFSGQPDISQMGLGRFCVEFLEFPGNRDLRPLEGDFQEALKTFMSPGSVITTKAAWSFTDSEDAAMKYSNGIPLVVEPEPGAVVWDTTAYVTDLSTEDDKIEYLFSPGAKFTILQVQRDKLSLSQDLDVFEELPREEAVLDLGIEKCRERSRRIISGIIFFFLFLIMVMIRVYLPRAFQ</sequence>
<proteinExistence type="predicted"/>
<keyword evidence="1" id="KW-0812">Transmembrane</keyword>
<evidence type="ECO:0000313" key="3">
    <source>
        <dbReference type="Proteomes" id="UP000054988"/>
    </source>
</evidence>
<protein>
    <submittedName>
        <fullName evidence="2">Uncharacterized protein</fullName>
    </submittedName>
</protein>
<dbReference type="AlphaFoldDB" id="A0A0W0EYG6"/>
<keyword evidence="1" id="KW-1133">Transmembrane helix</keyword>
<dbReference type="EMBL" id="LATX01002448">
    <property type="protein sequence ID" value="KTB29117.1"/>
    <property type="molecule type" value="Genomic_DNA"/>
</dbReference>
<reference evidence="2 3" key="1">
    <citation type="submission" date="2015-12" db="EMBL/GenBank/DDBJ databases">
        <title>Draft genome sequence of Moniliophthora roreri, the causal agent of frosty pod rot of cacao.</title>
        <authorList>
            <person name="Aime M.C."/>
            <person name="Diaz-Valderrama J.R."/>
            <person name="Kijpornyongpan T."/>
            <person name="Phillips-Mora W."/>
        </authorList>
    </citation>
    <scope>NUCLEOTIDE SEQUENCE [LARGE SCALE GENOMIC DNA]</scope>
    <source>
        <strain evidence="2 3">MCA 2952</strain>
    </source>
</reference>
<feature type="transmembrane region" description="Helical" evidence="1">
    <location>
        <begin position="225"/>
        <end position="245"/>
    </location>
</feature>
<comment type="caution">
    <text evidence="2">The sequence shown here is derived from an EMBL/GenBank/DDBJ whole genome shotgun (WGS) entry which is preliminary data.</text>
</comment>
<keyword evidence="1" id="KW-0472">Membrane</keyword>
<dbReference type="Proteomes" id="UP000054988">
    <property type="component" value="Unassembled WGS sequence"/>
</dbReference>
<accession>A0A0W0EYG6</accession>
<dbReference type="Gene3D" id="3.90.176.10">
    <property type="entry name" value="Toxin ADP-ribosyltransferase, Chain A, domain 1"/>
    <property type="match status" value="1"/>
</dbReference>
<organism evidence="2 3">
    <name type="scientific">Moniliophthora roreri</name>
    <name type="common">Frosty pod rot fungus</name>
    <name type="synonym">Monilia roreri</name>
    <dbReference type="NCBI Taxonomy" id="221103"/>
    <lineage>
        <taxon>Eukaryota</taxon>
        <taxon>Fungi</taxon>
        <taxon>Dikarya</taxon>
        <taxon>Basidiomycota</taxon>
        <taxon>Agaricomycotina</taxon>
        <taxon>Agaricomycetes</taxon>
        <taxon>Agaricomycetidae</taxon>
        <taxon>Agaricales</taxon>
        <taxon>Marasmiineae</taxon>
        <taxon>Marasmiaceae</taxon>
        <taxon>Moniliophthora</taxon>
    </lineage>
</organism>
<dbReference type="eggNOG" id="ENOG502SHTN">
    <property type="taxonomic scope" value="Eukaryota"/>
</dbReference>
<gene>
    <name evidence="2" type="ORF">WG66_18306</name>
</gene>